<sequence length="60" mass="5866">LTSVDPDITPTAARAGKLSRGGTSASSPFAETPAGTASVRDRICAPAPAGSSPPTVVLTE</sequence>
<feature type="non-terminal residue" evidence="2">
    <location>
        <position position="60"/>
    </location>
</feature>
<proteinExistence type="predicted"/>
<feature type="region of interest" description="Disordered" evidence="1">
    <location>
        <begin position="1"/>
        <end position="60"/>
    </location>
</feature>
<organism evidence="2 3">
    <name type="scientific">Ophiophagus hannah</name>
    <name type="common">King cobra</name>
    <name type="synonym">Naja hannah</name>
    <dbReference type="NCBI Taxonomy" id="8665"/>
    <lineage>
        <taxon>Eukaryota</taxon>
        <taxon>Metazoa</taxon>
        <taxon>Chordata</taxon>
        <taxon>Craniata</taxon>
        <taxon>Vertebrata</taxon>
        <taxon>Euteleostomi</taxon>
        <taxon>Lepidosauria</taxon>
        <taxon>Squamata</taxon>
        <taxon>Bifurcata</taxon>
        <taxon>Unidentata</taxon>
        <taxon>Episquamata</taxon>
        <taxon>Toxicofera</taxon>
        <taxon>Serpentes</taxon>
        <taxon>Colubroidea</taxon>
        <taxon>Elapidae</taxon>
        <taxon>Elapinae</taxon>
        <taxon>Ophiophagus</taxon>
    </lineage>
</organism>
<gene>
    <name evidence="2" type="ORF">L345_16554</name>
</gene>
<protein>
    <submittedName>
        <fullName evidence="2">Uncharacterized protein</fullName>
    </submittedName>
</protein>
<name>V8N7U2_OPHHA</name>
<dbReference type="AlphaFoldDB" id="V8N7U2"/>
<evidence type="ECO:0000256" key="1">
    <source>
        <dbReference type="SAM" id="MobiDB-lite"/>
    </source>
</evidence>
<dbReference type="EMBL" id="AZIM01007864">
    <property type="protein sequence ID" value="ETE57728.1"/>
    <property type="molecule type" value="Genomic_DNA"/>
</dbReference>
<dbReference type="Proteomes" id="UP000018936">
    <property type="component" value="Unassembled WGS sequence"/>
</dbReference>
<accession>V8N7U2</accession>
<evidence type="ECO:0000313" key="2">
    <source>
        <dbReference type="EMBL" id="ETE57728.1"/>
    </source>
</evidence>
<keyword evidence="3" id="KW-1185">Reference proteome</keyword>
<reference evidence="2 3" key="1">
    <citation type="journal article" date="2013" name="Proc. Natl. Acad. Sci. U.S.A.">
        <title>The king cobra genome reveals dynamic gene evolution and adaptation in the snake venom system.</title>
        <authorList>
            <person name="Vonk F.J."/>
            <person name="Casewell N.R."/>
            <person name="Henkel C.V."/>
            <person name="Heimberg A.M."/>
            <person name="Jansen H.J."/>
            <person name="McCleary R.J."/>
            <person name="Kerkkamp H.M."/>
            <person name="Vos R.A."/>
            <person name="Guerreiro I."/>
            <person name="Calvete J.J."/>
            <person name="Wuster W."/>
            <person name="Woods A.E."/>
            <person name="Logan J.M."/>
            <person name="Harrison R.A."/>
            <person name="Castoe T.A."/>
            <person name="de Koning A.P."/>
            <person name="Pollock D.D."/>
            <person name="Yandell M."/>
            <person name="Calderon D."/>
            <person name="Renjifo C."/>
            <person name="Currier R.B."/>
            <person name="Salgado D."/>
            <person name="Pla D."/>
            <person name="Sanz L."/>
            <person name="Hyder A.S."/>
            <person name="Ribeiro J.M."/>
            <person name="Arntzen J.W."/>
            <person name="van den Thillart G.E."/>
            <person name="Boetzer M."/>
            <person name="Pirovano W."/>
            <person name="Dirks R.P."/>
            <person name="Spaink H.P."/>
            <person name="Duboule D."/>
            <person name="McGlinn E."/>
            <person name="Kini R.M."/>
            <person name="Richardson M.K."/>
        </authorList>
    </citation>
    <scope>NUCLEOTIDE SEQUENCE</scope>
    <source>
        <tissue evidence="2">Blood</tissue>
    </source>
</reference>
<feature type="non-terminal residue" evidence="2">
    <location>
        <position position="1"/>
    </location>
</feature>
<evidence type="ECO:0000313" key="3">
    <source>
        <dbReference type="Proteomes" id="UP000018936"/>
    </source>
</evidence>
<comment type="caution">
    <text evidence="2">The sequence shown here is derived from an EMBL/GenBank/DDBJ whole genome shotgun (WGS) entry which is preliminary data.</text>
</comment>